<dbReference type="Proteomes" id="UP000241769">
    <property type="component" value="Unassembled WGS sequence"/>
</dbReference>
<dbReference type="SMART" id="SM00332">
    <property type="entry name" value="PP2Cc"/>
    <property type="match status" value="1"/>
</dbReference>
<comment type="caution">
    <text evidence="6">The sequence shown here is derived from an EMBL/GenBank/DDBJ whole genome shotgun (WGS) entry which is preliminary data.</text>
</comment>
<evidence type="ECO:0000256" key="2">
    <source>
        <dbReference type="ARBA" id="ARBA00022801"/>
    </source>
</evidence>
<dbReference type="PROSITE" id="PS51746">
    <property type="entry name" value="PPM_2"/>
    <property type="match status" value="1"/>
</dbReference>
<dbReference type="InParanoid" id="A0A2P6N904"/>
<proteinExistence type="inferred from homology"/>
<dbReference type="InterPro" id="IPR015655">
    <property type="entry name" value="PP2C"/>
</dbReference>
<gene>
    <name evidence="6" type="ORF">PROFUN_11891</name>
</gene>
<name>A0A2P6N904_9EUKA</name>
<dbReference type="Pfam" id="PF00481">
    <property type="entry name" value="PP2C"/>
    <property type="match status" value="1"/>
</dbReference>
<reference evidence="6 7" key="1">
    <citation type="journal article" date="2018" name="Genome Biol. Evol.">
        <title>Multiple Roots of Fruiting Body Formation in Amoebozoa.</title>
        <authorList>
            <person name="Hillmann F."/>
            <person name="Forbes G."/>
            <person name="Novohradska S."/>
            <person name="Ferling I."/>
            <person name="Riege K."/>
            <person name="Groth M."/>
            <person name="Westermann M."/>
            <person name="Marz M."/>
            <person name="Spaller T."/>
            <person name="Winckler T."/>
            <person name="Schaap P."/>
            <person name="Glockner G."/>
        </authorList>
    </citation>
    <scope>NUCLEOTIDE SEQUENCE [LARGE SCALE GENOMIC DNA]</scope>
    <source>
        <strain evidence="6 7">Jena</strain>
    </source>
</reference>
<dbReference type="GO" id="GO:0004722">
    <property type="term" value="F:protein serine/threonine phosphatase activity"/>
    <property type="evidence" value="ECO:0007669"/>
    <property type="project" value="InterPro"/>
</dbReference>
<evidence type="ECO:0000313" key="6">
    <source>
        <dbReference type="EMBL" id="PRP80436.1"/>
    </source>
</evidence>
<dbReference type="SUPFAM" id="SSF81606">
    <property type="entry name" value="PP2C-like"/>
    <property type="match status" value="1"/>
</dbReference>
<dbReference type="PANTHER" id="PTHR47992">
    <property type="entry name" value="PROTEIN PHOSPHATASE"/>
    <property type="match status" value="1"/>
</dbReference>
<protein>
    <recommendedName>
        <fullName evidence="5">PPM-type phosphatase domain-containing protein</fullName>
    </recommendedName>
</protein>
<comment type="similarity">
    <text evidence="4">Belongs to the PP2C family.</text>
</comment>
<dbReference type="STRING" id="1890364.A0A2P6N904"/>
<evidence type="ECO:0000259" key="5">
    <source>
        <dbReference type="PROSITE" id="PS51746"/>
    </source>
</evidence>
<dbReference type="InterPro" id="IPR000222">
    <property type="entry name" value="PP2C_BS"/>
</dbReference>
<keyword evidence="3 4" id="KW-0904">Protein phosphatase</keyword>
<dbReference type="CDD" id="cd00143">
    <property type="entry name" value="PP2Cc"/>
    <property type="match status" value="1"/>
</dbReference>
<dbReference type="EMBL" id="MDYQ01000149">
    <property type="protein sequence ID" value="PRP80436.1"/>
    <property type="molecule type" value="Genomic_DNA"/>
</dbReference>
<dbReference type="InterPro" id="IPR001932">
    <property type="entry name" value="PPM-type_phosphatase-like_dom"/>
</dbReference>
<evidence type="ECO:0000256" key="4">
    <source>
        <dbReference type="RuleBase" id="RU003465"/>
    </source>
</evidence>
<keyword evidence="7" id="KW-1185">Reference proteome</keyword>
<feature type="domain" description="PPM-type phosphatase" evidence="5">
    <location>
        <begin position="19"/>
        <end position="279"/>
    </location>
</feature>
<dbReference type="Gene3D" id="3.60.40.10">
    <property type="entry name" value="PPM-type phosphatase domain"/>
    <property type="match status" value="1"/>
</dbReference>
<evidence type="ECO:0000313" key="7">
    <source>
        <dbReference type="Proteomes" id="UP000241769"/>
    </source>
</evidence>
<evidence type="ECO:0000256" key="1">
    <source>
        <dbReference type="ARBA" id="ARBA00022723"/>
    </source>
</evidence>
<keyword evidence="2 4" id="KW-0378">Hydrolase</keyword>
<organism evidence="6 7">
    <name type="scientific">Planoprotostelium fungivorum</name>
    <dbReference type="NCBI Taxonomy" id="1890364"/>
    <lineage>
        <taxon>Eukaryota</taxon>
        <taxon>Amoebozoa</taxon>
        <taxon>Evosea</taxon>
        <taxon>Variosea</taxon>
        <taxon>Cavosteliida</taxon>
        <taxon>Cavosteliaceae</taxon>
        <taxon>Planoprotostelium</taxon>
    </lineage>
</organism>
<keyword evidence="1" id="KW-0479">Metal-binding</keyword>
<accession>A0A2P6N904</accession>
<dbReference type="InterPro" id="IPR036457">
    <property type="entry name" value="PPM-type-like_dom_sf"/>
</dbReference>
<dbReference type="GO" id="GO:0046872">
    <property type="term" value="F:metal ion binding"/>
    <property type="evidence" value="ECO:0007669"/>
    <property type="project" value="UniProtKB-KW"/>
</dbReference>
<dbReference type="PROSITE" id="PS01032">
    <property type="entry name" value="PPM_1"/>
    <property type="match status" value="1"/>
</dbReference>
<evidence type="ECO:0000256" key="3">
    <source>
        <dbReference type="ARBA" id="ARBA00022912"/>
    </source>
</evidence>
<sequence>MTQTAKIVDATTGRTVNVQYAVSMRQGQRPYQEDAYEVFRDDAEHRFLLYGIFDGHGGSKFSRHAKEHIFDIILKEGGHFARGEYKEALRAAFKKEDSLMHGIDNPAERGGTTATVAIITPTDLYVANVGDSRAIVGLVTGDSVKALRVTKDHNLADPKEKQRVIEAGATVRADRVIEEGHGLNMTRALGDFEFKTDCVKKDVVLAEPHLKHIPLDEKLRFIVLASDGLWDVTTDQELADVIQLNIKGGFAPDEVVNENTAVVAKKFGSDNITMILAVLDLQQ</sequence>
<dbReference type="AlphaFoldDB" id="A0A2P6N904"/>
<dbReference type="OrthoDB" id="10264738at2759"/>